<keyword evidence="3" id="KW-1185">Reference proteome</keyword>
<keyword evidence="1" id="KW-0812">Transmembrane</keyword>
<sequence length="72" mass="7465">MVAATVGLSVLAIIASLIGQLAGLTRDGMTEGIWPAVIMLPLIGLPIGFVLLVALLITNGVRRARQARQGES</sequence>
<keyword evidence="1" id="KW-0472">Membrane</keyword>
<organism evidence="2 3">
    <name type="scientific">Agromyces atrinae</name>
    <dbReference type="NCBI Taxonomy" id="592376"/>
    <lineage>
        <taxon>Bacteria</taxon>
        <taxon>Bacillati</taxon>
        <taxon>Actinomycetota</taxon>
        <taxon>Actinomycetes</taxon>
        <taxon>Micrococcales</taxon>
        <taxon>Microbacteriaceae</taxon>
        <taxon>Agromyces</taxon>
    </lineage>
</organism>
<dbReference type="AlphaFoldDB" id="A0A4Q2MAM2"/>
<reference evidence="2 3" key="1">
    <citation type="submission" date="2019-01" db="EMBL/GenBank/DDBJ databases">
        <title>Agromyces.</title>
        <authorList>
            <person name="Li J."/>
        </authorList>
    </citation>
    <scope>NUCLEOTIDE SEQUENCE [LARGE SCALE GENOMIC DNA]</scope>
    <source>
        <strain evidence="2 3">DSM 23870</strain>
    </source>
</reference>
<comment type="caution">
    <text evidence="2">The sequence shown here is derived from an EMBL/GenBank/DDBJ whole genome shotgun (WGS) entry which is preliminary data.</text>
</comment>
<protein>
    <recommendedName>
        <fullName evidence="4">Multidrug ABC transporter ATPase</fullName>
    </recommendedName>
</protein>
<keyword evidence="1" id="KW-1133">Transmembrane helix</keyword>
<dbReference type="OrthoDB" id="4990996at2"/>
<proteinExistence type="predicted"/>
<evidence type="ECO:0000313" key="2">
    <source>
        <dbReference type="EMBL" id="RXZ86120.1"/>
    </source>
</evidence>
<name>A0A4Q2MAM2_9MICO</name>
<feature type="transmembrane region" description="Helical" evidence="1">
    <location>
        <begin position="33"/>
        <end position="58"/>
    </location>
</feature>
<evidence type="ECO:0000313" key="3">
    <source>
        <dbReference type="Proteomes" id="UP000292686"/>
    </source>
</evidence>
<dbReference type="EMBL" id="SDPM01000006">
    <property type="protein sequence ID" value="RXZ86120.1"/>
    <property type="molecule type" value="Genomic_DNA"/>
</dbReference>
<gene>
    <name evidence="2" type="ORF">ESP50_12450</name>
</gene>
<evidence type="ECO:0008006" key="4">
    <source>
        <dbReference type="Google" id="ProtNLM"/>
    </source>
</evidence>
<accession>A0A4Q2MAM2</accession>
<dbReference type="Proteomes" id="UP000292686">
    <property type="component" value="Unassembled WGS sequence"/>
</dbReference>
<evidence type="ECO:0000256" key="1">
    <source>
        <dbReference type="SAM" id="Phobius"/>
    </source>
</evidence>